<dbReference type="InterPro" id="IPR050905">
    <property type="entry name" value="Plant_NBS-LRR"/>
</dbReference>
<dbReference type="SUPFAM" id="SSF52058">
    <property type="entry name" value="L domain-like"/>
    <property type="match status" value="1"/>
</dbReference>
<keyword evidence="6" id="KW-0067">ATP-binding</keyword>
<dbReference type="EMBL" id="JBGMDY010000006">
    <property type="protein sequence ID" value="KAL2329722.1"/>
    <property type="molecule type" value="Genomic_DNA"/>
</dbReference>
<dbReference type="Pfam" id="PF23247">
    <property type="entry name" value="LRR_RPS2"/>
    <property type="match status" value="1"/>
</dbReference>
<dbReference type="InterPro" id="IPR042197">
    <property type="entry name" value="Apaf_helical"/>
</dbReference>
<dbReference type="SMART" id="SM00369">
    <property type="entry name" value="LRR_TYP"/>
    <property type="match status" value="3"/>
</dbReference>
<dbReference type="InterPro" id="IPR002182">
    <property type="entry name" value="NB-ARC"/>
</dbReference>
<dbReference type="Gene3D" id="3.80.10.10">
    <property type="entry name" value="Ribonuclease Inhibitor"/>
    <property type="match status" value="2"/>
</dbReference>
<comment type="similarity">
    <text evidence="1">Belongs to the disease resistance NB-LRR family.</text>
</comment>
<feature type="domain" description="Disease resistance protein At4g27190-like leucine-rich repeats" evidence="8">
    <location>
        <begin position="586"/>
        <end position="691"/>
    </location>
</feature>
<dbReference type="PROSITE" id="PS51450">
    <property type="entry name" value="LRR"/>
    <property type="match status" value="2"/>
</dbReference>
<evidence type="ECO:0000313" key="9">
    <source>
        <dbReference type="EMBL" id="KAL2329722.1"/>
    </source>
</evidence>
<evidence type="ECO:0000256" key="1">
    <source>
        <dbReference type="ARBA" id="ARBA00008894"/>
    </source>
</evidence>
<keyword evidence="2" id="KW-0433">Leucine-rich repeat</keyword>
<evidence type="ECO:0000313" key="10">
    <source>
        <dbReference type="Proteomes" id="UP001603857"/>
    </source>
</evidence>
<comment type="caution">
    <text evidence="9">The sequence shown here is derived from an EMBL/GenBank/DDBJ whole genome shotgun (WGS) entry which is preliminary data.</text>
</comment>
<accession>A0ABD1M1Q6</accession>
<keyword evidence="3" id="KW-0677">Repeat</keyword>
<keyword evidence="4" id="KW-0547">Nucleotide-binding</keyword>
<reference evidence="9 10" key="1">
    <citation type="submission" date="2024-08" db="EMBL/GenBank/DDBJ databases">
        <title>Insights into the chromosomal genome structure of Flemingia macrophylla.</title>
        <authorList>
            <person name="Ding Y."/>
            <person name="Zhao Y."/>
            <person name="Bi W."/>
            <person name="Wu M."/>
            <person name="Zhao G."/>
            <person name="Gong Y."/>
            <person name="Li W."/>
            <person name="Zhang P."/>
        </authorList>
    </citation>
    <scope>NUCLEOTIDE SEQUENCE [LARGE SCALE GENOMIC DNA]</scope>
    <source>
        <strain evidence="9">DYQJB</strain>
        <tissue evidence="9">Leaf</tissue>
    </source>
</reference>
<feature type="domain" description="NB-ARC" evidence="7">
    <location>
        <begin position="13"/>
        <end position="95"/>
    </location>
</feature>
<dbReference type="PANTHER" id="PTHR33463">
    <property type="entry name" value="NB-ARC DOMAIN-CONTAINING PROTEIN-RELATED"/>
    <property type="match status" value="1"/>
</dbReference>
<dbReference type="InterPro" id="IPR057135">
    <property type="entry name" value="At4g27190-like_LRR"/>
</dbReference>
<keyword evidence="5" id="KW-0611">Plant defense</keyword>
<dbReference type="PRINTS" id="PR00364">
    <property type="entry name" value="DISEASERSIST"/>
</dbReference>
<protein>
    <recommendedName>
        <fullName evidence="11">NB-ARC domain-containing protein</fullName>
    </recommendedName>
</protein>
<evidence type="ECO:0000256" key="2">
    <source>
        <dbReference type="ARBA" id="ARBA00022614"/>
    </source>
</evidence>
<dbReference type="InterPro" id="IPR027417">
    <property type="entry name" value="P-loop_NTPase"/>
</dbReference>
<dbReference type="PANTHER" id="PTHR33463:SF187">
    <property type="entry name" value="AND NB-ARC DOMAIN DISEASE RESISTANCE PROTEIN, PUTATIVE-RELATED"/>
    <property type="match status" value="1"/>
</dbReference>
<dbReference type="SUPFAM" id="SSF52540">
    <property type="entry name" value="P-loop containing nucleoside triphosphate hydrolases"/>
    <property type="match status" value="1"/>
</dbReference>
<dbReference type="InterPro" id="IPR032675">
    <property type="entry name" value="LRR_dom_sf"/>
</dbReference>
<dbReference type="Pfam" id="PF13855">
    <property type="entry name" value="LRR_8"/>
    <property type="match status" value="1"/>
</dbReference>
<dbReference type="GO" id="GO:0006952">
    <property type="term" value="P:defense response"/>
    <property type="evidence" value="ECO:0007669"/>
    <property type="project" value="UniProtKB-KW"/>
</dbReference>
<keyword evidence="10" id="KW-1185">Reference proteome</keyword>
<dbReference type="Pfam" id="PF00931">
    <property type="entry name" value="NB-ARC"/>
    <property type="match status" value="1"/>
</dbReference>
<dbReference type="Gene3D" id="1.10.8.430">
    <property type="entry name" value="Helical domain of apoptotic protease-activating factors"/>
    <property type="match status" value="1"/>
</dbReference>
<evidence type="ECO:0000256" key="4">
    <source>
        <dbReference type="ARBA" id="ARBA00022741"/>
    </source>
</evidence>
<dbReference type="InterPro" id="IPR001611">
    <property type="entry name" value="Leu-rich_rpt"/>
</dbReference>
<evidence type="ECO:0000256" key="5">
    <source>
        <dbReference type="ARBA" id="ARBA00022821"/>
    </source>
</evidence>
<dbReference type="Gene3D" id="3.40.50.300">
    <property type="entry name" value="P-loop containing nucleotide triphosphate hydrolases"/>
    <property type="match status" value="1"/>
</dbReference>
<evidence type="ECO:0000256" key="6">
    <source>
        <dbReference type="ARBA" id="ARBA00022840"/>
    </source>
</evidence>
<evidence type="ECO:0000259" key="8">
    <source>
        <dbReference type="Pfam" id="PF23247"/>
    </source>
</evidence>
<organism evidence="9 10">
    <name type="scientific">Flemingia macrophylla</name>
    <dbReference type="NCBI Taxonomy" id="520843"/>
    <lineage>
        <taxon>Eukaryota</taxon>
        <taxon>Viridiplantae</taxon>
        <taxon>Streptophyta</taxon>
        <taxon>Embryophyta</taxon>
        <taxon>Tracheophyta</taxon>
        <taxon>Spermatophyta</taxon>
        <taxon>Magnoliopsida</taxon>
        <taxon>eudicotyledons</taxon>
        <taxon>Gunneridae</taxon>
        <taxon>Pentapetalae</taxon>
        <taxon>rosids</taxon>
        <taxon>fabids</taxon>
        <taxon>Fabales</taxon>
        <taxon>Fabaceae</taxon>
        <taxon>Papilionoideae</taxon>
        <taxon>50 kb inversion clade</taxon>
        <taxon>NPAAA clade</taxon>
        <taxon>indigoferoid/millettioid clade</taxon>
        <taxon>Phaseoleae</taxon>
        <taxon>Flemingia</taxon>
    </lineage>
</organism>
<dbReference type="InterPro" id="IPR003591">
    <property type="entry name" value="Leu-rich_rpt_typical-subtyp"/>
</dbReference>
<evidence type="ECO:0008006" key="11">
    <source>
        <dbReference type="Google" id="ProtNLM"/>
    </source>
</evidence>
<gene>
    <name evidence="9" type="ORF">Fmac_017303</name>
</gene>
<dbReference type="GO" id="GO:0005524">
    <property type="term" value="F:ATP binding"/>
    <property type="evidence" value="ECO:0007669"/>
    <property type="project" value="UniProtKB-KW"/>
</dbReference>
<dbReference type="Proteomes" id="UP001603857">
    <property type="component" value="Unassembled WGS sequence"/>
</dbReference>
<evidence type="ECO:0000256" key="3">
    <source>
        <dbReference type="ARBA" id="ARBA00022737"/>
    </source>
</evidence>
<evidence type="ECO:0000259" key="7">
    <source>
        <dbReference type="Pfam" id="PF00931"/>
    </source>
</evidence>
<name>A0ABD1M1Q6_9FABA</name>
<sequence length="699" mass="80473">MGVNLYGDDERTRATILASELEKIENSVLILDDVWRYIDIEKVGIPLKMNGIKLIITSRLKHVCQQMDCQPNNIITMDCLEYSEEGWELFLLKFGHHEFPPKIEEIAKSVIKKCNGLPLAINVMARTMKGKYDIHWWKHTFSKLKMEEEILTVLKRSYDYLTEKVLQKCFLHCALLPKLQSKRNLVIKVVESGMLNEKRSLEELIDEGFVIIDELIQHSLLLEDGDEDIEMHGLVRNMACHILNESRSCMVKCQQQWINIPDKREWTVDLEIVSLAGNIIKEIAEGTSPACPRLSTLILSSNRISHIPESFFTDMNALTVLDLSYNHFLTSLPNPLSNLKLLISLLLKGCSGLKYIPPLGELQALSKLDISGCSLHQVPLGLENLINLKWLDLSRNGNNITLPVLSCLTNMRYLDVRHCSNLKAEDMKGMRMLECFAGCFQKQDNYNNHVRQTLNNDYGPKTYYIHFKDDDSEDENSEDDYDSFMCEEDSEDDHDTYNMCEEFNRPRLLIEDCTELPYLLPRGLVDLRVYGNYQWEYLCAAVSYEEPPHLETIEIYNCTKLKRLFCLANACSACFGIQIQVADFHILDNETRRKNVFRHLTHFKISNCDEIEMLFTPELVSSLYQLESLKVWSCESMKEIFGDSPLQLEVKLPNLTTLSLGDLPELHTVCKQVLVCASQNALDIKYCPNLKERPTIVVQ</sequence>
<proteinExistence type="inferred from homology"/>
<dbReference type="AlphaFoldDB" id="A0ABD1M1Q6"/>